<sequence>MADTQSENLSAPSAAKKSEKTVKLRPTLFVAVGGTGMEVLLRVRRRILNTLWRDGVRVESLADFPVAQFIQFDLDQGALIESGKSQKGDLQHDLLKFTDDEKLIESFDIEKYSRDDDTLSRYPHIQSWLPLNPAKIRDLKIDPSKGAGQIRALSRLYFFDKYPKIRDKVRLKIKALKAGLTRDAQLKQLGLELDQSKVRVVVVGSVAGGTGSGSFLDMGWLASWLAREEFGSADVELMLFLPSGFAKANKDRTEANGYAALMELETAMLGDSHYVERWDAYDRPALSKKPYSEVYLVDSGNLARQNTSEMNDVYHMVADALFEDFASADFANRKRSIAVNQQQHKILPFSPPVPAGRFGDMKLNFSRSFSAFGQAVLDTRLAFRRDERAHTLAGAMLKAFFGVAGGNADANRATDKKRDEFMAAHLYLKPVPFSDFPEFSSRQVELKRSRGEFLEYFVVEDLLQDRQGALVAGVQQRVSTRLEEIKSSFNREEWPVQIRERVQQLERDVMRDQDSAADTTEDRIARRRREILGQVRKVVRDQLFAYLDNRDYGGLGYVLSLVEQIKDRLENPETGICAVLDQNAARYEEIKEAVRTHEYERLMHNLEETNGGVLGGLFGGGERQARLVMEQLTTEIANGLKFHLRAKAAREAALLMRELSRWLGERSTVDANGQSVWSGLVGEFQAGREAVKTMLFNLDRHVTILRNDLRGEHATLIPLEATEAPFTMPPATTLREWADEAFKDLGGSSTLFPMLSDPDEQPKLLRKVVRMAERQIALTGSGEVDDQEPLIEALEQRTPVERARLFSELLQRAMPWIDANLAREFTPAADQYKCFIGVGHADDFRRRFEPELVSALPAGIGITAAQIGIVETGVPGRAVCYTELSGIPLTVLRGLEAWRTSYRKESERIPAHTHLDVTLFSHPLAPSMDELNRLADDFRHFLLAVMLGVLERSKQRATPSGQYQFAVARGDVRRIGNERAIRLNGLPANYREAIVERVNQALDELDAAQCTALMALAGYYASAVYTAQLIALDTGAEDVRVGFASAIATEAQRKLEELALRKGAVRAELERATERLVDDDVLRQWAEPIPESDSDAYAWEVRGPMDPTHPRLKFAMRRGADTSALIQQLLGRTATAASPATLAPGIPGTPPLPGIPGMPPLLTEHQYHVGVNGQTYGPYPASQVQSMLQAGQLNPTVTKVWREGFPAWLVLAQCTELVPAAVAVPPPLD</sequence>
<dbReference type="InterPro" id="IPR025640">
    <property type="entry name" value="GYF_2"/>
</dbReference>
<reference evidence="3 4" key="1">
    <citation type="journal article" date="2012" name="J. Bacteriol.">
        <title>Genome sequences for six rhodanobacter strains, isolated from soils and the terrestrial subsurface, with variable denitrification capabilities.</title>
        <authorList>
            <person name="Kostka J.E."/>
            <person name="Green S.J."/>
            <person name="Rishishwar L."/>
            <person name="Prakash O."/>
            <person name="Katz L.S."/>
            <person name="Marino-Ramirez L."/>
            <person name="Jordan I.K."/>
            <person name="Munk C."/>
            <person name="Ivanova N."/>
            <person name="Mikhailova N."/>
            <person name="Watson D.B."/>
            <person name="Brown S.D."/>
            <person name="Palumbo A.V."/>
            <person name="Brooks S.C."/>
        </authorList>
    </citation>
    <scope>NUCLEOTIDE SEQUENCE [LARGE SCALE GENOMIC DNA]</scope>
    <source>
        <strain evidence="4">Jip2T</strain>
    </source>
</reference>
<dbReference type="PATRIC" id="fig|1163408.3.peg.1562"/>
<dbReference type="AlphaFoldDB" id="I4VS77"/>
<dbReference type="InterPro" id="IPR025904">
    <property type="entry name" value="Tubulin-like"/>
</dbReference>
<protein>
    <recommendedName>
        <fullName evidence="2">GYF domain-containing protein</fullName>
    </recommendedName>
</protein>
<dbReference type="InterPro" id="IPR036525">
    <property type="entry name" value="Tubulin/FtsZ_GTPase_sf"/>
</dbReference>
<dbReference type="eggNOG" id="COG0419">
    <property type="taxonomic scope" value="Bacteria"/>
</dbReference>
<dbReference type="OrthoDB" id="3400278at2"/>
<dbReference type="Proteomes" id="UP000004210">
    <property type="component" value="Unassembled WGS sequence"/>
</dbReference>
<accession>I4VS77</accession>
<evidence type="ECO:0000259" key="2">
    <source>
        <dbReference type="Pfam" id="PF14237"/>
    </source>
</evidence>
<proteinExistence type="predicted"/>
<keyword evidence="4" id="KW-1185">Reference proteome</keyword>
<feature type="coiled-coil region" evidence="1">
    <location>
        <begin position="1048"/>
        <end position="1075"/>
    </location>
</feature>
<dbReference type="STRING" id="1163408.UU9_07626"/>
<keyword evidence="1" id="KW-0175">Coiled coil</keyword>
<evidence type="ECO:0000313" key="4">
    <source>
        <dbReference type="Proteomes" id="UP000004210"/>
    </source>
</evidence>
<dbReference type="EMBL" id="AJXU01000029">
    <property type="protein sequence ID" value="EIL90068.1"/>
    <property type="molecule type" value="Genomic_DNA"/>
</dbReference>
<gene>
    <name evidence="3" type="ORF">UU9_07626</name>
</gene>
<evidence type="ECO:0000313" key="3">
    <source>
        <dbReference type="EMBL" id="EIL90068.1"/>
    </source>
</evidence>
<name>I4VS77_9GAMM</name>
<comment type="caution">
    <text evidence="3">The sequence shown here is derived from an EMBL/GenBank/DDBJ whole genome shotgun (WGS) entry which is preliminary data.</text>
</comment>
<feature type="domain" description="GYF" evidence="2">
    <location>
        <begin position="1167"/>
        <end position="1217"/>
    </location>
</feature>
<dbReference type="RefSeq" id="WP_007081163.1">
    <property type="nucleotide sequence ID" value="NZ_AJXU01000029.1"/>
</dbReference>
<evidence type="ECO:0000256" key="1">
    <source>
        <dbReference type="SAM" id="Coils"/>
    </source>
</evidence>
<organism evidence="3 4">
    <name type="scientific">Rhodanobacter fulvus Jip2</name>
    <dbReference type="NCBI Taxonomy" id="1163408"/>
    <lineage>
        <taxon>Bacteria</taxon>
        <taxon>Pseudomonadati</taxon>
        <taxon>Pseudomonadota</taxon>
        <taxon>Gammaproteobacteria</taxon>
        <taxon>Lysobacterales</taxon>
        <taxon>Rhodanobacteraceae</taxon>
        <taxon>Rhodanobacter</taxon>
    </lineage>
</organism>
<dbReference type="Pfam" id="PF14237">
    <property type="entry name" value="GYF_2"/>
    <property type="match status" value="1"/>
</dbReference>
<dbReference type="Pfam" id="PF13809">
    <property type="entry name" value="Tubulin_2"/>
    <property type="match status" value="1"/>
</dbReference>
<dbReference type="Gene3D" id="3.40.50.1440">
    <property type="entry name" value="Tubulin/FtsZ, GTPase domain"/>
    <property type="match status" value="1"/>
</dbReference>